<feature type="transmembrane region" description="Helical" evidence="5">
    <location>
        <begin position="97"/>
        <end position="116"/>
    </location>
</feature>
<keyword evidence="7" id="KW-1185">Reference proteome</keyword>
<sequence length="136" mass="14458">MNKTHIISWIARIAVAIIMGQTLFFKFTDAPETVELFAKLGQGAAAYKTIGVLELIASACLILPRYFLYGAIMAFGLMSGAIVAHLTTIGFSGPDGSLGLLAIVAWLLSATVLYIGRTSIPVVGHLFKKETAEAKA</sequence>
<dbReference type="GO" id="GO:0016020">
    <property type="term" value="C:membrane"/>
    <property type="evidence" value="ECO:0007669"/>
    <property type="project" value="UniProtKB-SubCell"/>
</dbReference>
<protein>
    <submittedName>
        <fullName evidence="6">DoxX family protein</fullName>
    </submittedName>
</protein>
<dbReference type="Proteomes" id="UP000000925">
    <property type="component" value="Chromosome"/>
</dbReference>
<evidence type="ECO:0000256" key="2">
    <source>
        <dbReference type="ARBA" id="ARBA00022692"/>
    </source>
</evidence>
<keyword evidence="4 5" id="KW-0472">Membrane</keyword>
<dbReference type="STRING" id="583355.Caka_1925"/>
<feature type="transmembrane region" description="Helical" evidence="5">
    <location>
        <begin position="70"/>
        <end position="91"/>
    </location>
</feature>
<dbReference type="EMBL" id="CP001998">
    <property type="protein sequence ID" value="ADE54943.1"/>
    <property type="molecule type" value="Genomic_DNA"/>
</dbReference>
<dbReference type="HOGENOM" id="CLU_123866_1_0_0"/>
<proteinExistence type="predicted"/>
<reference evidence="6 7" key="1">
    <citation type="journal article" date="2010" name="Stand. Genomic Sci.">
        <title>Complete genome sequence of Coraliomargarita akajimensis type strain (04OKA010-24).</title>
        <authorList>
            <person name="Mavromatis K."/>
            <person name="Abt B."/>
            <person name="Brambilla E."/>
            <person name="Lapidus A."/>
            <person name="Copeland A."/>
            <person name="Deshpande S."/>
            <person name="Nolan M."/>
            <person name="Lucas S."/>
            <person name="Tice H."/>
            <person name="Cheng J.F."/>
            <person name="Han C."/>
            <person name="Detter J.C."/>
            <person name="Woyke T."/>
            <person name="Goodwin L."/>
            <person name="Pitluck S."/>
            <person name="Held B."/>
            <person name="Brettin T."/>
            <person name="Tapia R."/>
            <person name="Ivanova N."/>
            <person name="Mikhailova N."/>
            <person name="Pati A."/>
            <person name="Liolios K."/>
            <person name="Chen A."/>
            <person name="Palaniappan K."/>
            <person name="Land M."/>
            <person name="Hauser L."/>
            <person name="Chang Y.J."/>
            <person name="Jeffries C.D."/>
            <person name="Rohde M."/>
            <person name="Goker M."/>
            <person name="Bristow J."/>
            <person name="Eisen J.A."/>
            <person name="Markowitz V."/>
            <person name="Hugenholtz P."/>
            <person name="Klenk H.P."/>
            <person name="Kyrpides N.C."/>
        </authorList>
    </citation>
    <scope>NUCLEOTIDE SEQUENCE [LARGE SCALE GENOMIC DNA]</scope>
    <source>
        <strain evidence="7">DSM 45221 / IAM 15411 / JCM 23193 / KCTC 12865</strain>
    </source>
</reference>
<feature type="transmembrane region" description="Helical" evidence="5">
    <location>
        <begin position="7"/>
        <end position="25"/>
    </location>
</feature>
<dbReference type="AlphaFoldDB" id="D5EKN6"/>
<name>D5EKN6_CORAD</name>
<keyword evidence="3 5" id="KW-1133">Transmembrane helix</keyword>
<evidence type="ECO:0000256" key="1">
    <source>
        <dbReference type="ARBA" id="ARBA00004141"/>
    </source>
</evidence>
<accession>D5EKN6</accession>
<feature type="transmembrane region" description="Helical" evidence="5">
    <location>
        <begin position="45"/>
        <end position="63"/>
    </location>
</feature>
<dbReference type="Pfam" id="PF13564">
    <property type="entry name" value="DoxX_2"/>
    <property type="match status" value="1"/>
</dbReference>
<evidence type="ECO:0000313" key="7">
    <source>
        <dbReference type="Proteomes" id="UP000000925"/>
    </source>
</evidence>
<keyword evidence="2 5" id="KW-0812">Transmembrane</keyword>
<comment type="subcellular location">
    <subcellularLocation>
        <location evidence="1">Membrane</location>
        <topology evidence="1">Multi-pass membrane protein</topology>
    </subcellularLocation>
</comment>
<organism evidence="6 7">
    <name type="scientific">Coraliomargarita akajimensis (strain DSM 45221 / IAM 15411 / JCM 23193 / KCTC 12865 / 04OKA010-24)</name>
    <dbReference type="NCBI Taxonomy" id="583355"/>
    <lineage>
        <taxon>Bacteria</taxon>
        <taxon>Pseudomonadati</taxon>
        <taxon>Verrucomicrobiota</taxon>
        <taxon>Opitutia</taxon>
        <taxon>Puniceicoccales</taxon>
        <taxon>Coraliomargaritaceae</taxon>
        <taxon>Coraliomargarita</taxon>
    </lineage>
</organism>
<evidence type="ECO:0000256" key="4">
    <source>
        <dbReference type="ARBA" id="ARBA00023136"/>
    </source>
</evidence>
<gene>
    <name evidence="6" type="ordered locus">Caka_1925</name>
</gene>
<dbReference type="RefSeq" id="WP_013043665.1">
    <property type="nucleotide sequence ID" value="NC_014008.1"/>
</dbReference>
<dbReference type="InterPro" id="IPR032808">
    <property type="entry name" value="DoxX"/>
</dbReference>
<evidence type="ECO:0000313" key="6">
    <source>
        <dbReference type="EMBL" id="ADE54943.1"/>
    </source>
</evidence>
<evidence type="ECO:0000256" key="5">
    <source>
        <dbReference type="SAM" id="Phobius"/>
    </source>
</evidence>
<dbReference type="KEGG" id="caa:Caka_1925"/>
<evidence type="ECO:0000256" key="3">
    <source>
        <dbReference type="ARBA" id="ARBA00022989"/>
    </source>
</evidence>